<protein>
    <submittedName>
        <fullName evidence="1">Uncharacterized protein</fullName>
    </submittedName>
</protein>
<proteinExistence type="predicted"/>
<reference evidence="1" key="1">
    <citation type="journal article" date="2017" name="Elife">
        <title>The kinetoplastid-infecting Bodo saltans virus (BsV), a window into the most abundant giant viruses in the sea.</title>
        <authorList>
            <person name="Deeg C.M."/>
            <person name="Chow C.-E.T."/>
            <person name="Suttle C.A."/>
        </authorList>
    </citation>
    <scope>NUCLEOTIDE SEQUENCE</scope>
    <source>
        <strain evidence="1">NG1</strain>
    </source>
</reference>
<dbReference type="EMBL" id="MF782455">
    <property type="protein sequence ID" value="ATZ80498.1"/>
    <property type="molecule type" value="Genomic_DNA"/>
</dbReference>
<organism evidence="1">
    <name type="scientific">Bodo saltans virus</name>
    <dbReference type="NCBI Taxonomy" id="2024608"/>
    <lineage>
        <taxon>Viruses</taxon>
        <taxon>Varidnaviria</taxon>
        <taxon>Bamfordvirae</taxon>
        <taxon>Nucleocytoviricota</taxon>
        <taxon>Megaviricetes</taxon>
        <taxon>Imitervirales</taxon>
        <taxon>Mimiviridae</taxon>
        <taxon>Klosneuvirinae</taxon>
        <taxon>Theiavirus</taxon>
        <taxon>Theiavirus salishense</taxon>
    </lineage>
</organism>
<evidence type="ECO:0000313" key="1">
    <source>
        <dbReference type="EMBL" id="ATZ80498.1"/>
    </source>
</evidence>
<sequence length="66" mass="8272">MPQKQIIKIQNKFYIFEKDLFEPNELFYKRIWFILNNLNNDDFDTLIKKSRINNNIEYLECTYDFQ</sequence>
<evidence type="ECO:0000313" key="2">
    <source>
        <dbReference type="Proteomes" id="UP000240325"/>
    </source>
</evidence>
<gene>
    <name evidence="1" type="ORF">BMW23_0446</name>
</gene>
<name>A0A2H4UUB6_9VIRU</name>
<accession>A0A2H4UUB6</accession>
<dbReference type="Proteomes" id="UP000240325">
    <property type="component" value="Segment"/>
</dbReference>
<keyword evidence="2" id="KW-1185">Reference proteome</keyword>